<dbReference type="Pfam" id="PF03692">
    <property type="entry name" value="CxxCxxCC"/>
    <property type="match status" value="1"/>
</dbReference>
<name>L8JH22_9BACT</name>
<proteinExistence type="predicted"/>
<sequence>MNREQHIELDLKKIEALGEIREDENYEFRTFLKQKNPERIDEIVHRLNEEVSSRIDCTKCGNCCATLQICVTHHDLERIAGRAGAKVEQIKEDYTETDEFNDLVFKHVPCSFLKEKKCSIYEARPDNCRSFPHLHKPGFTSRLWGVVGNYSVCPIVFNVFERLKKELHWKY</sequence>
<dbReference type="eggNOG" id="COG0727">
    <property type="taxonomic scope" value="Bacteria"/>
</dbReference>
<organism evidence="1 2">
    <name type="scientific">Fulvivirga imtechensis AK7</name>
    <dbReference type="NCBI Taxonomy" id="1237149"/>
    <lineage>
        <taxon>Bacteria</taxon>
        <taxon>Pseudomonadati</taxon>
        <taxon>Bacteroidota</taxon>
        <taxon>Cytophagia</taxon>
        <taxon>Cytophagales</taxon>
        <taxon>Fulvivirgaceae</taxon>
        <taxon>Fulvivirga</taxon>
    </lineage>
</organism>
<dbReference type="PANTHER" id="PTHR35866:SF1">
    <property type="entry name" value="YKGJ FAMILY CYSTEINE CLUSTER PROTEIN"/>
    <property type="match status" value="1"/>
</dbReference>
<gene>
    <name evidence="1" type="ORF">C900_00689</name>
</gene>
<evidence type="ECO:0008006" key="3">
    <source>
        <dbReference type="Google" id="ProtNLM"/>
    </source>
</evidence>
<evidence type="ECO:0000313" key="1">
    <source>
        <dbReference type="EMBL" id="ELR68161.1"/>
    </source>
</evidence>
<accession>L8JH22</accession>
<dbReference type="PANTHER" id="PTHR35866">
    <property type="entry name" value="PUTATIVE-RELATED"/>
    <property type="match status" value="1"/>
</dbReference>
<dbReference type="STRING" id="1237149.C900_00689"/>
<dbReference type="InterPro" id="IPR005358">
    <property type="entry name" value="Puta_zinc/iron-chelating_dom"/>
</dbReference>
<dbReference type="AlphaFoldDB" id="L8JH22"/>
<dbReference type="OrthoDB" id="665764at2"/>
<dbReference type="Proteomes" id="UP000011135">
    <property type="component" value="Unassembled WGS sequence"/>
</dbReference>
<keyword evidence="2" id="KW-1185">Reference proteome</keyword>
<comment type="caution">
    <text evidence="1">The sequence shown here is derived from an EMBL/GenBank/DDBJ whole genome shotgun (WGS) entry which is preliminary data.</text>
</comment>
<protein>
    <recommendedName>
        <fullName evidence="3">Fe-S-cluster oxidoreductase</fullName>
    </recommendedName>
</protein>
<reference evidence="1 2" key="1">
    <citation type="submission" date="2012-12" db="EMBL/GenBank/DDBJ databases">
        <title>Genome assembly of Fulvivirga imtechensis AK7.</title>
        <authorList>
            <person name="Nupur N."/>
            <person name="Khatri I."/>
            <person name="Kumar R."/>
            <person name="Subramanian S."/>
            <person name="Pinnaka A."/>
        </authorList>
    </citation>
    <scope>NUCLEOTIDE SEQUENCE [LARGE SCALE GENOMIC DNA]</scope>
    <source>
        <strain evidence="1 2">AK7</strain>
    </source>
</reference>
<dbReference type="RefSeq" id="WP_009583611.1">
    <property type="nucleotide sequence ID" value="NZ_AMZN01000138.1"/>
</dbReference>
<dbReference type="EMBL" id="AMZN01000138">
    <property type="protein sequence ID" value="ELR68161.1"/>
    <property type="molecule type" value="Genomic_DNA"/>
</dbReference>
<evidence type="ECO:0000313" key="2">
    <source>
        <dbReference type="Proteomes" id="UP000011135"/>
    </source>
</evidence>